<evidence type="ECO:0000256" key="4">
    <source>
        <dbReference type="ARBA" id="ARBA00022827"/>
    </source>
</evidence>
<dbReference type="InterPro" id="IPR013786">
    <property type="entry name" value="AcylCoA_DH/ox_N"/>
</dbReference>
<organism evidence="9 10">
    <name type="scientific">Gordonia prachuapensis</name>
    <dbReference type="NCBI Taxonomy" id="3115651"/>
    <lineage>
        <taxon>Bacteria</taxon>
        <taxon>Bacillati</taxon>
        <taxon>Actinomycetota</taxon>
        <taxon>Actinomycetes</taxon>
        <taxon>Mycobacteriales</taxon>
        <taxon>Gordoniaceae</taxon>
        <taxon>Gordonia</taxon>
    </lineage>
</organism>
<dbReference type="EMBL" id="JAZDUE010000007">
    <property type="protein sequence ID" value="MEE4023531.1"/>
    <property type="molecule type" value="Genomic_DNA"/>
</dbReference>
<dbReference type="InterPro" id="IPR046373">
    <property type="entry name" value="Acyl-CoA_Oxase/DH_mid-dom_sf"/>
</dbReference>
<keyword evidence="10" id="KW-1185">Reference proteome</keyword>
<evidence type="ECO:0000256" key="5">
    <source>
        <dbReference type="RuleBase" id="RU362125"/>
    </source>
</evidence>
<sequence>MTNLNVEESFLVETVRAFIDRDVKPTVQEVEHANSYPEKWIEQMKQIGIYGLAVPEEYGGSPVSMPCYAQVTQELARGWMSLAGAMGGHTVVAKLLTLFGTEDQKQRYLPRMATGEMRATMALTEPGGGSDLQNMATVAKVDGDDLVISGAKTWISNARRSGLIALLCKTDPSAEPRHRGISIVLCEHGPGLAVSRDLPKLGYKGVETCELSFDGYRISQSAILGATPGKGFGQMMKGLETGRIQVACRALGVATAALEDSLAYAQHRESFGQPIWKHQSIGNYLADMATKLTAARQLTWHAAEKYDQGERCDMEAGMAKLYASEVAMEIALNAVRIHGGYGYSTEYDVERYFRDAPLMIVGEGTNEIQRNVIASQLVSRGGI</sequence>
<keyword evidence="5" id="KW-0560">Oxidoreductase</keyword>
<comment type="caution">
    <text evidence="9">The sequence shown here is derived from an EMBL/GenBank/DDBJ whole genome shotgun (WGS) entry which is preliminary data.</text>
</comment>
<comment type="cofactor">
    <cofactor evidence="1 5">
        <name>FAD</name>
        <dbReference type="ChEBI" id="CHEBI:57692"/>
    </cofactor>
</comment>
<dbReference type="InterPro" id="IPR009100">
    <property type="entry name" value="AcylCoA_DH/oxidase_NM_dom_sf"/>
</dbReference>
<dbReference type="PANTHER" id="PTHR43884">
    <property type="entry name" value="ACYL-COA DEHYDROGENASE"/>
    <property type="match status" value="1"/>
</dbReference>
<feature type="domain" description="Acyl-CoA dehydrogenase/oxidase N-terminal" evidence="8">
    <location>
        <begin position="7"/>
        <end position="116"/>
    </location>
</feature>
<dbReference type="SUPFAM" id="SSF47203">
    <property type="entry name" value="Acyl-CoA dehydrogenase C-terminal domain-like"/>
    <property type="match status" value="1"/>
</dbReference>
<protein>
    <submittedName>
        <fullName evidence="9">Acyl-CoA dehydrogenase family protein</fullName>
    </submittedName>
</protein>
<feature type="domain" description="Acyl-CoA dehydrogenase/oxidase C-terminal" evidence="6">
    <location>
        <begin position="229"/>
        <end position="377"/>
    </location>
</feature>
<dbReference type="PIRSF" id="PIRSF016578">
    <property type="entry name" value="HsaA"/>
    <property type="match status" value="1"/>
</dbReference>
<dbReference type="Gene3D" id="1.10.540.10">
    <property type="entry name" value="Acyl-CoA dehydrogenase/oxidase, N-terminal domain"/>
    <property type="match status" value="1"/>
</dbReference>
<evidence type="ECO:0000313" key="10">
    <source>
        <dbReference type="Proteomes" id="UP001335729"/>
    </source>
</evidence>
<evidence type="ECO:0000313" key="9">
    <source>
        <dbReference type="EMBL" id="MEE4023531.1"/>
    </source>
</evidence>
<feature type="domain" description="Acyl-CoA oxidase/dehydrogenase middle" evidence="7">
    <location>
        <begin position="121"/>
        <end position="214"/>
    </location>
</feature>
<keyword evidence="3 5" id="KW-0285">Flavoprotein</keyword>
<evidence type="ECO:0000256" key="2">
    <source>
        <dbReference type="ARBA" id="ARBA00009347"/>
    </source>
</evidence>
<dbReference type="PANTHER" id="PTHR43884:SF12">
    <property type="entry name" value="ISOVALERYL-COA DEHYDROGENASE, MITOCHONDRIAL-RELATED"/>
    <property type="match status" value="1"/>
</dbReference>
<keyword evidence="4 5" id="KW-0274">FAD</keyword>
<dbReference type="InterPro" id="IPR006091">
    <property type="entry name" value="Acyl-CoA_Oxase/DH_mid-dom"/>
</dbReference>
<dbReference type="InterPro" id="IPR009075">
    <property type="entry name" value="AcylCo_DH/oxidase_C"/>
</dbReference>
<dbReference type="Gene3D" id="1.20.140.10">
    <property type="entry name" value="Butyryl-CoA Dehydrogenase, subunit A, domain 3"/>
    <property type="match status" value="1"/>
</dbReference>
<name>A0ABU7MTS9_9ACTN</name>
<reference evidence="9 10" key="1">
    <citation type="submission" date="2024-01" db="EMBL/GenBank/DDBJ databases">
        <title>Draft genome sequence of Gordonia sp. PKS22-38.</title>
        <authorList>
            <person name="Suphannarot A."/>
            <person name="Mingma R."/>
        </authorList>
    </citation>
    <scope>NUCLEOTIDE SEQUENCE [LARGE SCALE GENOMIC DNA]</scope>
    <source>
        <strain evidence="9 10">PKS22-38</strain>
    </source>
</reference>
<evidence type="ECO:0000256" key="3">
    <source>
        <dbReference type="ARBA" id="ARBA00022630"/>
    </source>
</evidence>
<dbReference type="Proteomes" id="UP001335729">
    <property type="component" value="Unassembled WGS sequence"/>
</dbReference>
<evidence type="ECO:0000259" key="7">
    <source>
        <dbReference type="Pfam" id="PF02770"/>
    </source>
</evidence>
<dbReference type="InterPro" id="IPR037069">
    <property type="entry name" value="AcylCoA_DH/ox_N_sf"/>
</dbReference>
<dbReference type="RefSeq" id="WP_330504914.1">
    <property type="nucleotide sequence ID" value="NZ_JAZDUE010000007.1"/>
</dbReference>
<accession>A0ABU7MTS9</accession>
<evidence type="ECO:0000256" key="1">
    <source>
        <dbReference type="ARBA" id="ARBA00001974"/>
    </source>
</evidence>
<dbReference type="Gene3D" id="2.40.110.10">
    <property type="entry name" value="Butyryl-CoA Dehydrogenase, subunit A, domain 2"/>
    <property type="match status" value="1"/>
</dbReference>
<dbReference type="Pfam" id="PF02770">
    <property type="entry name" value="Acyl-CoA_dh_M"/>
    <property type="match status" value="1"/>
</dbReference>
<gene>
    <name evidence="9" type="ORF">V1Y59_10610</name>
</gene>
<dbReference type="SUPFAM" id="SSF56645">
    <property type="entry name" value="Acyl-CoA dehydrogenase NM domain-like"/>
    <property type="match status" value="1"/>
</dbReference>
<dbReference type="Pfam" id="PF02771">
    <property type="entry name" value="Acyl-CoA_dh_N"/>
    <property type="match status" value="1"/>
</dbReference>
<proteinExistence type="inferred from homology"/>
<dbReference type="Pfam" id="PF00441">
    <property type="entry name" value="Acyl-CoA_dh_1"/>
    <property type="match status" value="1"/>
</dbReference>
<comment type="similarity">
    <text evidence="2 5">Belongs to the acyl-CoA dehydrogenase family.</text>
</comment>
<dbReference type="InterPro" id="IPR036250">
    <property type="entry name" value="AcylCo_DH-like_C"/>
</dbReference>
<evidence type="ECO:0000259" key="8">
    <source>
        <dbReference type="Pfam" id="PF02771"/>
    </source>
</evidence>
<evidence type="ECO:0000259" key="6">
    <source>
        <dbReference type="Pfam" id="PF00441"/>
    </source>
</evidence>